<evidence type="ECO:0000313" key="3">
    <source>
        <dbReference type="Proteomes" id="UP000197783"/>
    </source>
</evidence>
<comment type="caution">
    <text evidence="2">The sequence shown here is derived from an EMBL/GenBank/DDBJ whole genome shotgun (WGS) entry which is preliminary data.</text>
</comment>
<accession>A0A245ZJR2</accession>
<dbReference type="SMART" id="SM00347">
    <property type="entry name" value="HTH_MARR"/>
    <property type="match status" value="1"/>
</dbReference>
<dbReference type="InterPro" id="IPR036388">
    <property type="entry name" value="WH-like_DNA-bd_sf"/>
</dbReference>
<dbReference type="Pfam" id="PF12802">
    <property type="entry name" value="MarR_2"/>
    <property type="match status" value="1"/>
</dbReference>
<dbReference type="InterPro" id="IPR036390">
    <property type="entry name" value="WH_DNA-bd_sf"/>
</dbReference>
<evidence type="ECO:0000313" key="2">
    <source>
        <dbReference type="EMBL" id="OWK29974.1"/>
    </source>
</evidence>
<gene>
    <name evidence="2" type="ORF">SPMU_23960</name>
</gene>
<dbReference type="Gene3D" id="1.10.10.10">
    <property type="entry name" value="Winged helix-like DNA-binding domain superfamily/Winged helix DNA-binding domain"/>
    <property type="match status" value="1"/>
</dbReference>
<dbReference type="SUPFAM" id="SSF46785">
    <property type="entry name" value="Winged helix' DNA-binding domain"/>
    <property type="match status" value="1"/>
</dbReference>
<dbReference type="PANTHER" id="PTHR33164">
    <property type="entry name" value="TRANSCRIPTIONAL REGULATOR, MARR FAMILY"/>
    <property type="match status" value="1"/>
</dbReference>
<reference evidence="2 3" key="1">
    <citation type="submission" date="2017-03" db="EMBL/GenBank/DDBJ databases">
        <title>Genome sequence of Sphingomonas mucosissima DSM 17494.</title>
        <authorList>
            <person name="Poehlein A."/>
            <person name="Wuebbeler J.H."/>
            <person name="Steinbuechel A."/>
            <person name="Daniel R."/>
        </authorList>
    </citation>
    <scope>NUCLEOTIDE SEQUENCE [LARGE SCALE GENOMIC DNA]</scope>
    <source>
        <strain evidence="2 3">DSM 17494</strain>
    </source>
</reference>
<dbReference type="InterPro" id="IPR000835">
    <property type="entry name" value="HTH_MarR-typ"/>
</dbReference>
<dbReference type="PROSITE" id="PS50995">
    <property type="entry name" value="HTH_MARR_2"/>
    <property type="match status" value="1"/>
</dbReference>
<dbReference type="Proteomes" id="UP000197783">
    <property type="component" value="Unassembled WGS sequence"/>
</dbReference>
<dbReference type="GO" id="GO:0006950">
    <property type="term" value="P:response to stress"/>
    <property type="evidence" value="ECO:0007669"/>
    <property type="project" value="TreeGrafter"/>
</dbReference>
<organism evidence="2 3">
    <name type="scientific">Sphingomonas mucosissima</name>
    <dbReference type="NCBI Taxonomy" id="370959"/>
    <lineage>
        <taxon>Bacteria</taxon>
        <taxon>Pseudomonadati</taxon>
        <taxon>Pseudomonadota</taxon>
        <taxon>Alphaproteobacteria</taxon>
        <taxon>Sphingomonadales</taxon>
        <taxon>Sphingomonadaceae</taxon>
        <taxon>Sphingomonas</taxon>
    </lineage>
</organism>
<protein>
    <submittedName>
        <fullName evidence="2">Transcriptional repressor MprA</fullName>
    </submittedName>
</protein>
<keyword evidence="3" id="KW-1185">Reference proteome</keyword>
<dbReference type="InterPro" id="IPR039422">
    <property type="entry name" value="MarR/SlyA-like"/>
</dbReference>
<dbReference type="AlphaFoldDB" id="A0A245ZJR2"/>
<dbReference type="RefSeq" id="WP_169715710.1">
    <property type="nucleotide sequence ID" value="NZ_NBBJ01000003.1"/>
</dbReference>
<feature type="domain" description="HTH marR-type" evidence="1">
    <location>
        <begin position="5"/>
        <end position="137"/>
    </location>
</feature>
<name>A0A245ZJR2_9SPHN</name>
<proteinExistence type="predicted"/>
<dbReference type="PANTHER" id="PTHR33164:SF43">
    <property type="entry name" value="HTH-TYPE TRANSCRIPTIONAL REPRESSOR YETL"/>
    <property type="match status" value="1"/>
</dbReference>
<sequence>MRVTATELLEAIGHLNVRLAAKVARQVPAGGLTTARYRTLRFIQARAPATAGQVRSFFGLSPRTVTEAVDSLERDGLIRRERDERDRRVTNLIVLPAGAKALEAAQPLLNDTAEAAFAELDEGEREQLLKLLNRVLENVG</sequence>
<dbReference type="GO" id="GO:0003700">
    <property type="term" value="F:DNA-binding transcription factor activity"/>
    <property type="evidence" value="ECO:0007669"/>
    <property type="project" value="InterPro"/>
</dbReference>
<evidence type="ECO:0000259" key="1">
    <source>
        <dbReference type="PROSITE" id="PS50995"/>
    </source>
</evidence>
<dbReference type="EMBL" id="NBBJ01000003">
    <property type="protein sequence ID" value="OWK29974.1"/>
    <property type="molecule type" value="Genomic_DNA"/>
</dbReference>